<keyword evidence="1" id="KW-0472">Membrane</keyword>
<reference evidence="2 3" key="1">
    <citation type="submission" date="2019-03" db="EMBL/GenBank/DDBJ databases">
        <title>Single cell metagenomics reveals metabolic interactions within the superorganism composed of flagellate Streblomastix strix and complex community of Bacteroidetes bacteria on its surface.</title>
        <authorList>
            <person name="Treitli S.C."/>
            <person name="Kolisko M."/>
            <person name="Husnik F."/>
            <person name="Keeling P."/>
            <person name="Hampl V."/>
        </authorList>
    </citation>
    <scope>NUCLEOTIDE SEQUENCE [LARGE SCALE GENOMIC DNA]</scope>
    <source>
        <strain evidence="2">ST1C</strain>
    </source>
</reference>
<protein>
    <submittedName>
        <fullName evidence="2">Uncharacterized protein</fullName>
    </submittedName>
</protein>
<organism evidence="2 3">
    <name type="scientific">Streblomastix strix</name>
    <dbReference type="NCBI Taxonomy" id="222440"/>
    <lineage>
        <taxon>Eukaryota</taxon>
        <taxon>Metamonada</taxon>
        <taxon>Preaxostyla</taxon>
        <taxon>Oxymonadida</taxon>
        <taxon>Streblomastigidae</taxon>
        <taxon>Streblomastix</taxon>
    </lineage>
</organism>
<evidence type="ECO:0000313" key="2">
    <source>
        <dbReference type="EMBL" id="KAA6369451.1"/>
    </source>
</evidence>
<name>A0A5J4UH89_9EUKA</name>
<dbReference type="EMBL" id="SNRW01016360">
    <property type="protein sequence ID" value="KAA6369451.1"/>
    <property type="molecule type" value="Genomic_DNA"/>
</dbReference>
<keyword evidence="1" id="KW-0812">Transmembrane</keyword>
<sequence length="172" mass="19114">MSEPADEPLLSQSLHMAFGKSFHLNSPINASASCTAVLVTLALMTSKSLIHNPYKKAAVELYWLNISYLKLHLDFIAHRNLEVDGFILVMSLSLHYHSMGISPPSASFRLFDPSVIQGILSLFLFHLGLGLIFLGGQEVRQGDTAITNHYPVFKGDEDNYWLPPSLLISPLY</sequence>
<proteinExistence type="predicted"/>
<dbReference type="Proteomes" id="UP000324800">
    <property type="component" value="Unassembled WGS sequence"/>
</dbReference>
<gene>
    <name evidence="2" type="ORF">EZS28_035022</name>
</gene>
<evidence type="ECO:0000313" key="3">
    <source>
        <dbReference type="Proteomes" id="UP000324800"/>
    </source>
</evidence>
<dbReference type="AlphaFoldDB" id="A0A5J4UH89"/>
<accession>A0A5J4UH89</accession>
<feature type="transmembrane region" description="Helical" evidence="1">
    <location>
        <begin position="115"/>
        <end position="134"/>
    </location>
</feature>
<keyword evidence="1" id="KW-1133">Transmembrane helix</keyword>
<comment type="caution">
    <text evidence="2">The sequence shown here is derived from an EMBL/GenBank/DDBJ whole genome shotgun (WGS) entry which is preliminary data.</text>
</comment>
<evidence type="ECO:0000256" key="1">
    <source>
        <dbReference type="SAM" id="Phobius"/>
    </source>
</evidence>